<dbReference type="InterPro" id="IPR017645">
    <property type="entry name" value="Dnd_assoc_1"/>
</dbReference>
<accession>A0AAW6TQ95</accession>
<gene>
    <name evidence="1" type="primary">dptG</name>
    <name evidence="1" type="ORF">QLS97_11550</name>
</gene>
<name>A0AAW6TQ95_9FLAO</name>
<organism evidence="1 2">
    <name type="scientific">Flavobacterium yafengii</name>
    <dbReference type="NCBI Taxonomy" id="3041253"/>
    <lineage>
        <taxon>Bacteria</taxon>
        <taxon>Pseudomonadati</taxon>
        <taxon>Bacteroidota</taxon>
        <taxon>Flavobacteriia</taxon>
        <taxon>Flavobacteriales</taxon>
        <taxon>Flavobacteriaceae</taxon>
        <taxon>Flavobacterium</taxon>
    </lineage>
</organism>
<evidence type="ECO:0000313" key="1">
    <source>
        <dbReference type="EMBL" id="MDI5950283.1"/>
    </source>
</evidence>
<dbReference type="NCBIfam" id="TIGR03236">
    <property type="entry name" value="dnd_assoc_1"/>
    <property type="match status" value="1"/>
</dbReference>
<comment type="caution">
    <text evidence="1">The sequence shown here is derived from an EMBL/GenBank/DDBJ whole genome shotgun (WGS) entry which is preliminary data.</text>
</comment>
<protein>
    <submittedName>
        <fullName evidence="1">DNA phosphorothioation-dependent restriction protein DptG</fullName>
    </submittedName>
</protein>
<dbReference type="EMBL" id="JASCRY010000003">
    <property type="protein sequence ID" value="MDI5950283.1"/>
    <property type="molecule type" value="Genomic_DNA"/>
</dbReference>
<dbReference type="RefSeq" id="WP_282716831.1">
    <property type="nucleotide sequence ID" value="NZ_JASCRY010000003.1"/>
</dbReference>
<dbReference type="Proteomes" id="UP001228643">
    <property type="component" value="Unassembled WGS sequence"/>
</dbReference>
<dbReference type="AlphaFoldDB" id="A0AAW6TQ95"/>
<reference evidence="1 2" key="1">
    <citation type="submission" date="2023-04" db="EMBL/GenBank/DDBJ databases">
        <title>Two novel species of Flavobacterium.</title>
        <authorList>
            <person name="Liu Q."/>
            <person name="Xin Y.-H."/>
        </authorList>
    </citation>
    <scope>NUCLEOTIDE SEQUENCE [LARGE SCALE GENOMIC DNA]</scope>
    <source>
        <strain evidence="1 2">LB2P87</strain>
    </source>
</reference>
<proteinExistence type="predicted"/>
<keyword evidence="2" id="KW-1185">Reference proteome</keyword>
<sequence length="488" mass="56963">MSQIELKKSGPNSIEARNIKKNSFSHTTGNQFKILPFKTNPSGDVYKEDFKSFQGIIGELFRTISNKSQIESADSNVSYKSELKQTIITNAIDKVETENIEELSMMLSNLFFDEQNGLIKFNSKTLCYMNNINPNNAIKEISLFIFDLFIKGNETEDDLGKSDNEENLLHQLMLESLPELPALITKGKYSPYKNLFHQIKEQFKADLSFVEQNNEFYLKHVEDLFKYYYFHYLSQLVLRFNNFGIDNGEVKPLYYTLEWETLSETRLSSHSPSWKNLESYSPFLFAHSNALELLNYILVDGKAVGDYNDIARLYESLSLDEKVTYVDSIEEIISLYKSTITLKSGSWEDCYRLLDLELSWRKFESHINQNLFKLWFCIKYQFENTDRKGADLKYARWFIQFAKVNYTKSRGRLGSTTVLSQEFLLFITRVCIGNEEKIRLKLLWDRLKDRGIVFDETSKLAITKLFERINLIEKKSDSGDAQYVKSTI</sequence>
<evidence type="ECO:0000313" key="2">
    <source>
        <dbReference type="Proteomes" id="UP001228643"/>
    </source>
</evidence>